<evidence type="ECO:0000256" key="1">
    <source>
        <dbReference type="SAM" id="Phobius"/>
    </source>
</evidence>
<feature type="transmembrane region" description="Helical" evidence="1">
    <location>
        <begin position="232"/>
        <end position="253"/>
    </location>
</feature>
<comment type="caution">
    <text evidence="2">The sequence shown here is derived from an EMBL/GenBank/DDBJ whole genome shotgun (WGS) entry which is preliminary data.</text>
</comment>
<keyword evidence="1" id="KW-0472">Membrane</keyword>
<evidence type="ECO:0000313" key="3">
    <source>
        <dbReference type="Proteomes" id="UP001140453"/>
    </source>
</evidence>
<dbReference type="EMBL" id="JAPEVB010000005">
    <property type="protein sequence ID" value="KAJ4387704.1"/>
    <property type="molecule type" value="Genomic_DNA"/>
</dbReference>
<keyword evidence="3" id="KW-1185">Reference proteome</keyword>
<proteinExistence type="predicted"/>
<feature type="transmembrane region" description="Helical" evidence="1">
    <location>
        <begin position="30"/>
        <end position="50"/>
    </location>
</feature>
<gene>
    <name evidence="2" type="ORF">N0V93_008303</name>
</gene>
<protein>
    <submittedName>
        <fullName evidence="2">Uncharacterized protein</fullName>
    </submittedName>
</protein>
<dbReference type="Proteomes" id="UP001140453">
    <property type="component" value="Unassembled WGS sequence"/>
</dbReference>
<dbReference type="OrthoDB" id="10562130at2759"/>
<feature type="transmembrane region" description="Helical" evidence="1">
    <location>
        <begin position="92"/>
        <end position="109"/>
    </location>
</feature>
<sequence>MINHHLTLNAVLNIAWYATNVTFQLGQEHFHAMFTLLAPFGIPIYHYSLQTTTRHNYSLRQWVLYTLAYCFLLLVTRDALEFVTQANLSLDNALTLCRITLAVFWFSIIRHDVRGSMRNIWQSIIWKCPPILRSGKETYLYVVTTYGRWVGALLNRVALPWNDLLYNVLGQTNYYSIKSAWYRMTNAFYWQHYLLSAIVFADDWTRYLTAIPTQQLYRRGRKLVNDLTQRRFLHIVSSLVAVGVVAGVGYMMYTSLLSFHPNPHTVLQLGSPNDYRLPTGVQLSQQVLPEARPWLAEYANNALAPFQQASKAYQQVLVSPTVMLMHLARLENPFTLIWQAVKKYFQNIVAVVNKPAKDKQKVEIRFYEDEELMTEVVKIGQVCYNEDKVELPCSYDPEAFEETSFVDMAFNGMRRIFGYLGIF</sequence>
<dbReference type="AlphaFoldDB" id="A0A9W8YMQ9"/>
<evidence type="ECO:0000313" key="2">
    <source>
        <dbReference type="EMBL" id="KAJ4387704.1"/>
    </source>
</evidence>
<accession>A0A9W8YMQ9</accession>
<name>A0A9W8YMQ9_9PEZI</name>
<organism evidence="2 3">
    <name type="scientific">Gnomoniopsis smithogilvyi</name>
    <dbReference type="NCBI Taxonomy" id="1191159"/>
    <lineage>
        <taxon>Eukaryota</taxon>
        <taxon>Fungi</taxon>
        <taxon>Dikarya</taxon>
        <taxon>Ascomycota</taxon>
        <taxon>Pezizomycotina</taxon>
        <taxon>Sordariomycetes</taxon>
        <taxon>Sordariomycetidae</taxon>
        <taxon>Diaporthales</taxon>
        <taxon>Gnomoniaceae</taxon>
        <taxon>Gnomoniopsis</taxon>
    </lineage>
</organism>
<keyword evidence="1" id="KW-0812">Transmembrane</keyword>
<keyword evidence="1" id="KW-1133">Transmembrane helix</keyword>
<reference evidence="2" key="1">
    <citation type="submission" date="2022-10" db="EMBL/GenBank/DDBJ databases">
        <title>Tapping the CABI collections for fungal endophytes: first genome assemblies for Collariella, Neodidymelliopsis, Ascochyta clinopodiicola, Didymella pomorum, Didymosphaeria variabile, Neocosmospora piperis and Neocucurbitaria cava.</title>
        <authorList>
            <person name="Hill R."/>
        </authorList>
    </citation>
    <scope>NUCLEOTIDE SEQUENCE</scope>
    <source>
        <strain evidence="2">IMI 355082</strain>
    </source>
</reference>
<feature type="transmembrane region" description="Helical" evidence="1">
    <location>
        <begin position="62"/>
        <end position="80"/>
    </location>
</feature>